<organism evidence="2 3">
    <name type="scientific">Aeromicrobium ginsengisoli</name>
    <dbReference type="NCBI Taxonomy" id="363867"/>
    <lineage>
        <taxon>Bacteria</taxon>
        <taxon>Bacillati</taxon>
        <taxon>Actinomycetota</taxon>
        <taxon>Actinomycetes</taxon>
        <taxon>Propionibacteriales</taxon>
        <taxon>Nocardioidaceae</taxon>
        <taxon>Aeromicrobium</taxon>
    </lineage>
</organism>
<dbReference type="Proteomes" id="UP000380867">
    <property type="component" value="Unassembled WGS sequence"/>
</dbReference>
<feature type="domain" description="OLD protein-like TOPRIM" evidence="1">
    <location>
        <begin position="28"/>
        <end position="85"/>
    </location>
</feature>
<dbReference type="EMBL" id="SDPQ02000003">
    <property type="protein sequence ID" value="KAA1396131.1"/>
    <property type="molecule type" value="Genomic_DNA"/>
</dbReference>
<keyword evidence="2" id="KW-0255">Endonuclease</keyword>
<evidence type="ECO:0000313" key="2">
    <source>
        <dbReference type="EMBL" id="KAA1396131.1"/>
    </source>
</evidence>
<dbReference type="InterPro" id="IPR034139">
    <property type="entry name" value="TOPRIM_OLD"/>
</dbReference>
<proteinExistence type="predicted"/>
<sequence length="200" mass="21761">MTRLRESLVAWAASGEDAAVHELATGLRTVALVEGVSDQAAVERLAVRRGRDLDAEGVCVVPMGGATNIRRFVDVLGPHGLGTAIVGLCDRAELGFFERALARAGLGLDGFFVCDPDLEGEFIRALGPEAVEQVIALEGETRAYDIFRQQPAQRERSAEQRLHRFMGTHSGRKEQYGRALVDALDLDRVPQPLDNLLAEL</sequence>
<evidence type="ECO:0000259" key="1">
    <source>
        <dbReference type="Pfam" id="PF20469"/>
    </source>
</evidence>
<dbReference type="AlphaFoldDB" id="A0A5M4FCV2"/>
<protein>
    <submittedName>
        <fullName evidence="2">ATP-dependent endonuclease</fullName>
    </submittedName>
</protein>
<keyword evidence="2" id="KW-0540">Nuclease</keyword>
<dbReference type="OrthoDB" id="9152042at2"/>
<keyword evidence="2" id="KW-0378">Hydrolase</keyword>
<comment type="caution">
    <text evidence="2">The sequence shown here is derived from an EMBL/GenBank/DDBJ whole genome shotgun (WGS) entry which is preliminary data.</text>
</comment>
<name>A0A5M4FCV2_9ACTN</name>
<dbReference type="GO" id="GO:0004519">
    <property type="term" value="F:endonuclease activity"/>
    <property type="evidence" value="ECO:0007669"/>
    <property type="project" value="UniProtKB-KW"/>
</dbReference>
<gene>
    <name evidence="2" type="ORF">ESP70_014340</name>
</gene>
<reference evidence="2" key="1">
    <citation type="submission" date="2019-09" db="EMBL/GenBank/DDBJ databases">
        <authorList>
            <person name="Li J."/>
        </authorList>
    </citation>
    <scope>NUCLEOTIDE SEQUENCE [LARGE SCALE GENOMIC DNA]</scope>
    <source>
        <strain evidence="2">JCM 14732</strain>
    </source>
</reference>
<evidence type="ECO:0000313" key="3">
    <source>
        <dbReference type="Proteomes" id="UP000380867"/>
    </source>
</evidence>
<dbReference type="RefSeq" id="WP_149690773.1">
    <property type="nucleotide sequence ID" value="NZ_SDPQ02000003.1"/>
</dbReference>
<accession>A0A5M4FCV2</accession>
<dbReference type="Pfam" id="PF20469">
    <property type="entry name" value="OLD-like_TOPRIM"/>
    <property type="match status" value="1"/>
</dbReference>
<keyword evidence="3" id="KW-1185">Reference proteome</keyword>